<evidence type="ECO:0000256" key="5">
    <source>
        <dbReference type="RuleBase" id="RU361267"/>
    </source>
</evidence>
<keyword evidence="5" id="KW-0443">Lipid metabolism</keyword>
<dbReference type="GO" id="GO:0006654">
    <property type="term" value="P:phosphatidic acid biosynthetic process"/>
    <property type="evidence" value="ECO:0007669"/>
    <property type="project" value="TreeGrafter"/>
</dbReference>
<comment type="domain">
    <text evidence="5">The HXXXXD motif is essential for acyltransferase activity and may constitute the binding site for the phosphate moiety of the glycerol-3-phosphate.</text>
</comment>
<reference evidence="8" key="1">
    <citation type="submission" date="2021-10" db="EMBL/GenBank/DDBJ databases">
        <title>Tropical sea cucumber genome reveals ecological adaptation and Cuvierian tubules defense mechanism.</title>
        <authorList>
            <person name="Chen T."/>
        </authorList>
    </citation>
    <scope>NUCLEOTIDE SEQUENCE</scope>
    <source>
        <strain evidence="8">Nanhai2018</strain>
        <tissue evidence="8">Muscle</tissue>
    </source>
</reference>
<evidence type="ECO:0000256" key="4">
    <source>
        <dbReference type="ARBA" id="ARBA00023315"/>
    </source>
</evidence>
<dbReference type="GO" id="GO:0003841">
    <property type="term" value="F:1-acylglycerol-3-phosphate O-acyltransferase activity"/>
    <property type="evidence" value="ECO:0007669"/>
    <property type="project" value="UniProtKB-UniRule"/>
</dbReference>
<comment type="caution">
    <text evidence="8">The sequence shown here is derived from an EMBL/GenBank/DDBJ whole genome shotgun (WGS) entry which is preliminary data.</text>
</comment>
<keyword evidence="6" id="KW-0472">Membrane</keyword>
<organism evidence="8 9">
    <name type="scientific">Holothuria leucospilota</name>
    <name type="common">Black long sea cucumber</name>
    <name type="synonym">Mertensiothuria leucospilota</name>
    <dbReference type="NCBI Taxonomy" id="206669"/>
    <lineage>
        <taxon>Eukaryota</taxon>
        <taxon>Metazoa</taxon>
        <taxon>Echinodermata</taxon>
        <taxon>Eleutherozoa</taxon>
        <taxon>Echinozoa</taxon>
        <taxon>Holothuroidea</taxon>
        <taxon>Aspidochirotacea</taxon>
        <taxon>Aspidochirotida</taxon>
        <taxon>Holothuriidae</taxon>
        <taxon>Holothuria</taxon>
    </lineage>
</organism>
<comment type="catalytic activity">
    <reaction evidence="5">
        <text>a 1-acyl-sn-glycero-3-phosphate + an acyl-CoA = a 1,2-diacyl-sn-glycero-3-phosphate + CoA</text>
        <dbReference type="Rhea" id="RHEA:19709"/>
        <dbReference type="ChEBI" id="CHEBI:57287"/>
        <dbReference type="ChEBI" id="CHEBI:57970"/>
        <dbReference type="ChEBI" id="CHEBI:58342"/>
        <dbReference type="ChEBI" id="CHEBI:58608"/>
        <dbReference type="EC" id="2.3.1.51"/>
    </reaction>
</comment>
<dbReference type="CDD" id="cd07989">
    <property type="entry name" value="LPLAT_AGPAT-like"/>
    <property type="match status" value="1"/>
</dbReference>
<gene>
    <name evidence="8" type="ORF">HOLleu_16566</name>
</gene>
<dbReference type="EMBL" id="JAIZAY010000007">
    <property type="protein sequence ID" value="KAJ8038989.1"/>
    <property type="molecule type" value="Genomic_DNA"/>
</dbReference>
<keyword evidence="5" id="KW-0444">Lipid biosynthesis</keyword>
<dbReference type="SUPFAM" id="SSF69593">
    <property type="entry name" value="Glycerol-3-phosphate (1)-acyltransferase"/>
    <property type="match status" value="1"/>
</dbReference>
<dbReference type="AlphaFoldDB" id="A0A9Q1C6J6"/>
<protein>
    <recommendedName>
        <fullName evidence="5">1-acyl-sn-glycerol-3-phosphate acyltransferase</fullName>
        <ecNumber evidence="5">2.3.1.51</ecNumber>
    </recommendedName>
</protein>
<proteinExistence type="inferred from homology"/>
<accession>A0A9Q1C6J6</accession>
<dbReference type="InterPro" id="IPR002123">
    <property type="entry name" value="Plipid/glycerol_acylTrfase"/>
</dbReference>
<feature type="transmembrane region" description="Helical" evidence="6">
    <location>
        <begin position="16"/>
        <end position="34"/>
    </location>
</feature>
<dbReference type="Proteomes" id="UP001152320">
    <property type="component" value="Chromosome 7"/>
</dbReference>
<keyword evidence="5" id="KW-0594">Phospholipid biosynthesis</keyword>
<keyword evidence="5" id="KW-1208">Phospholipid metabolism</keyword>
<dbReference type="PANTHER" id="PTHR10434">
    <property type="entry name" value="1-ACYL-SN-GLYCEROL-3-PHOSPHATE ACYLTRANSFERASE"/>
    <property type="match status" value="1"/>
</dbReference>
<keyword evidence="6" id="KW-0812">Transmembrane</keyword>
<comment type="pathway">
    <text evidence="1">Phospholipid metabolism; CDP-diacylglycerol biosynthesis; CDP-diacylglycerol from sn-glycerol 3-phosphate: step 2/3.</text>
</comment>
<evidence type="ECO:0000256" key="1">
    <source>
        <dbReference type="ARBA" id="ARBA00004728"/>
    </source>
</evidence>
<dbReference type="OrthoDB" id="202234at2759"/>
<name>A0A9Q1C6J6_HOLLE</name>
<dbReference type="GO" id="GO:0016020">
    <property type="term" value="C:membrane"/>
    <property type="evidence" value="ECO:0007669"/>
    <property type="project" value="InterPro"/>
</dbReference>
<dbReference type="Pfam" id="PF01553">
    <property type="entry name" value="Acyltransferase"/>
    <property type="match status" value="1"/>
</dbReference>
<dbReference type="InterPro" id="IPR004552">
    <property type="entry name" value="AGP_acyltrans"/>
</dbReference>
<dbReference type="NCBIfam" id="TIGR00530">
    <property type="entry name" value="AGP_acyltrn"/>
    <property type="match status" value="1"/>
</dbReference>
<dbReference type="GO" id="GO:0005783">
    <property type="term" value="C:endoplasmic reticulum"/>
    <property type="evidence" value="ECO:0007669"/>
    <property type="project" value="TreeGrafter"/>
</dbReference>
<evidence type="ECO:0000256" key="3">
    <source>
        <dbReference type="ARBA" id="ARBA00022679"/>
    </source>
</evidence>
<dbReference type="EC" id="2.3.1.51" evidence="5"/>
<dbReference type="PANTHER" id="PTHR10434:SF11">
    <property type="entry name" value="1-ACYL-SN-GLYCEROL-3-PHOSPHATE ACYLTRANSFERASE"/>
    <property type="match status" value="1"/>
</dbReference>
<evidence type="ECO:0000256" key="2">
    <source>
        <dbReference type="ARBA" id="ARBA00008655"/>
    </source>
</evidence>
<keyword evidence="4 5" id="KW-0012">Acyltransferase</keyword>
<feature type="transmembrane region" description="Helical" evidence="6">
    <location>
        <begin position="46"/>
        <end position="64"/>
    </location>
</feature>
<feature type="domain" description="Phospholipid/glycerol acyltransferase" evidence="7">
    <location>
        <begin position="105"/>
        <end position="224"/>
    </location>
</feature>
<keyword evidence="9" id="KW-1185">Reference proteome</keyword>
<evidence type="ECO:0000313" key="8">
    <source>
        <dbReference type="EMBL" id="KAJ8038989.1"/>
    </source>
</evidence>
<keyword evidence="3 5" id="KW-0808">Transferase</keyword>
<sequence>MADNGYSSTGILGNEHFQALVLIFFSALAIVLAISKTARFYCKYWIFNSTFGILGIIVLPVLMLSPGDSSNARWAGILTRMTVKHIYGIKLKICGWENLKEERPFIIVCNHQSSVDNIGMMEVIPENTVCMMKKSLKYAGPFGLAAILCGTIFVDRSNPEKAKQALEDTVQIILKEKVNLWMFPEGHRNMMKQREDHMLPFKKGAFNIAVKAQVPIVPIVLSSQEPFFSFSQRRFTKGLQSIEILPPIPTKGLTVEDVPDLAENVRLKMIDTFVRISPNLSHGNSAFVKG</sequence>
<evidence type="ECO:0000313" key="9">
    <source>
        <dbReference type="Proteomes" id="UP001152320"/>
    </source>
</evidence>
<evidence type="ECO:0000259" key="7">
    <source>
        <dbReference type="SMART" id="SM00563"/>
    </source>
</evidence>
<dbReference type="SMART" id="SM00563">
    <property type="entry name" value="PlsC"/>
    <property type="match status" value="1"/>
</dbReference>
<comment type="similarity">
    <text evidence="2 5">Belongs to the 1-acyl-sn-glycerol-3-phosphate acyltransferase family.</text>
</comment>
<keyword evidence="6" id="KW-1133">Transmembrane helix</keyword>
<evidence type="ECO:0000256" key="6">
    <source>
        <dbReference type="SAM" id="Phobius"/>
    </source>
</evidence>